<sequence>MGEGKWEDLLMSQVKLQQMAPIKTCRVILDGKTGDPIDLWVDPASKLVKTMRQGVYNVDIEKLLAKPNIHVVAQYT</sequence>
<dbReference type="AlphaFoldDB" id="A0A2M7AWL1"/>
<dbReference type="EMBL" id="PEVY01000065">
    <property type="protein sequence ID" value="PIU75007.1"/>
    <property type="molecule type" value="Genomic_DNA"/>
</dbReference>
<comment type="caution">
    <text evidence="1">The sequence shown here is derived from an EMBL/GenBank/DDBJ whole genome shotgun (WGS) entry which is preliminary data.</text>
</comment>
<accession>A0A2M7AWL1</accession>
<proteinExistence type="predicted"/>
<evidence type="ECO:0000313" key="1">
    <source>
        <dbReference type="EMBL" id="PIU75007.1"/>
    </source>
</evidence>
<organism evidence="1 2">
    <name type="scientific">Candidatus Portnoybacteria bacterium CG06_land_8_20_14_3_00_39_12</name>
    <dbReference type="NCBI Taxonomy" id="1974809"/>
    <lineage>
        <taxon>Bacteria</taxon>
        <taxon>Candidatus Portnoyibacteriota</taxon>
    </lineage>
</organism>
<evidence type="ECO:0000313" key="2">
    <source>
        <dbReference type="Proteomes" id="UP000228775"/>
    </source>
</evidence>
<reference evidence="2" key="1">
    <citation type="submission" date="2017-09" db="EMBL/GenBank/DDBJ databases">
        <title>Depth-based differentiation of microbial function through sediment-hosted aquifers and enrichment of novel symbionts in the deep terrestrial subsurface.</title>
        <authorList>
            <person name="Probst A.J."/>
            <person name="Ladd B."/>
            <person name="Jarett J.K."/>
            <person name="Geller-Mcgrath D.E."/>
            <person name="Sieber C.M.K."/>
            <person name="Emerson J.B."/>
            <person name="Anantharaman K."/>
            <person name="Thomas B.C."/>
            <person name="Malmstrom R."/>
            <person name="Stieglmeier M."/>
            <person name="Klingl A."/>
            <person name="Woyke T."/>
            <person name="Ryan C.M."/>
            <person name="Banfield J.F."/>
        </authorList>
    </citation>
    <scope>NUCLEOTIDE SEQUENCE [LARGE SCALE GENOMIC DNA]</scope>
</reference>
<name>A0A2M7AWL1_9BACT</name>
<gene>
    <name evidence="1" type="ORF">COS76_03095</name>
</gene>
<protein>
    <submittedName>
        <fullName evidence="1">Uncharacterized protein</fullName>
    </submittedName>
</protein>
<dbReference type="Proteomes" id="UP000228775">
    <property type="component" value="Unassembled WGS sequence"/>
</dbReference>